<dbReference type="PRINTS" id="PR00344">
    <property type="entry name" value="BCTRLSENSOR"/>
</dbReference>
<dbReference type="PANTHER" id="PTHR42878">
    <property type="entry name" value="TWO-COMPONENT HISTIDINE KINASE"/>
    <property type="match status" value="1"/>
</dbReference>
<dbReference type="InterPro" id="IPR007891">
    <property type="entry name" value="CHASE3"/>
</dbReference>
<feature type="domain" description="Histidine kinase" evidence="7">
    <location>
        <begin position="252"/>
        <end position="488"/>
    </location>
</feature>
<comment type="caution">
    <text evidence="8">The sequence shown here is derived from an EMBL/GenBank/DDBJ whole genome shotgun (WGS) entry which is preliminary data.</text>
</comment>
<keyword evidence="6" id="KW-0812">Transmembrane</keyword>
<dbReference type="PANTHER" id="PTHR42878:SF15">
    <property type="entry name" value="BACTERIOPHYTOCHROME"/>
    <property type="match status" value="1"/>
</dbReference>
<proteinExistence type="predicted"/>
<dbReference type="SMART" id="SM00388">
    <property type="entry name" value="HisKA"/>
    <property type="match status" value="1"/>
</dbReference>
<dbReference type="Gene3D" id="3.30.565.10">
    <property type="entry name" value="Histidine kinase-like ATPase, C-terminal domain"/>
    <property type="match status" value="1"/>
</dbReference>
<keyword evidence="6" id="KW-0472">Membrane</keyword>
<dbReference type="RefSeq" id="WP_168053485.1">
    <property type="nucleotide sequence ID" value="NZ_JAATJR010000007.1"/>
</dbReference>
<sequence>MTWTQAAFGRITLGLTALGLVILLALGVGLVWLVQETRSYASAVVATQQIRVTAGEVLSSLQDAETGQRGFLLTDDPSYLAPYIAARAQLPQELDRLAAQVTADGGQLPPQIELRGTIEAKLAELQQSLELAEAGDREAALAVVRGGRGQILMDQVRNQIAGVEQRTAIRQQQRSANLEGAGQLLMYGAILGLLLIALVSFGTLRAARSYTRDLEAAQAALQRANSSLEQRVATRTGSLMAANEEIQRFAYIVSHDLRAPLVNVMGFTQELETAIVAVRGLMERAEAEAPALVTQDVREAVREDIPEAIGFIRSSTNRMDRLIGAILALSREGRRRLVAEPVPLQPLLEGLSNSLQHQLDAAGAELRLQPPFPTLQTDRLALEQILGNLLDNAVKYLDPARPGRIMVRARRESGLHALDVVDNGRGIAERDHARVFELFRRSGPQDKPGEGIGLAHVRALARRMGGDIRLASRLGEGSVFTLLLPDALPAPDTDMANAPQLEDQPA</sequence>
<keyword evidence="6" id="KW-1133">Transmembrane helix</keyword>
<dbReference type="Pfam" id="PF05227">
    <property type="entry name" value="CHASE3"/>
    <property type="match status" value="1"/>
</dbReference>
<dbReference type="InterPro" id="IPR004358">
    <property type="entry name" value="Sig_transdc_His_kin-like_C"/>
</dbReference>
<name>A0ABX1F617_9PROT</name>
<evidence type="ECO:0000256" key="5">
    <source>
        <dbReference type="ARBA" id="ARBA00022777"/>
    </source>
</evidence>
<gene>
    <name evidence="8" type="ORF">HB662_23535</name>
</gene>
<dbReference type="CDD" id="cd19410">
    <property type="entry name" value="HK9-like_sensor"/>
    <property type="match status" value="1"/>
</dbReference>
<evidence type="ECO:0000256" key="6">
    <source>
        <dbReference type="SAM" id="Phobius"/>
    </source>
</evidence>
<protein>
    <recommendedName>
        <fullName evidence="2">histidine kinase</fullName>
        <ecNumber evidence="2">2.7.13.3</ecNumber>
    </recommendedName>
</protein>
<keyword evidence="5 8" id="KW-0418">Kinase</keyword>
<keyword evidence="3" id="KW-0597">Phosphoprotein</keyword>
<dbReference type="InterPro" id="IPR036097">
    <property type="entry name" value="HisK_dim/P_sf"/>
</dbReference>
<reference evidence="8 9" key="1">
    <citation type="submission" date="2020-03" db="EMBL/GenBank/DDBJ databases">
        <title>Roseomonas selenitidurans sp. nov. isolated from soil.</title>
        <authorList>
            <person name="Liu H."/>
        </authorList>
    </citation>
    <scope>NUCLEOTIDE SEQUENCE [LARGE SCALE GENOMIC DNA]</scope>
    <source>
        <strain evidence="8 9">JCM 15073</strain>
    </source>
</reference>
<feature type="transmembrane region" description="Helical" evidence="6">
    <location>
        <begin position="12"/>
        <end position="34"/>
    </location>
</feature>
<dbReference type="CDD" id="cd00082">
    <property type="entry name" value="HisKA"/>
    <property type="match status" value="1"/>
</dbReference>
<organism evidence="8 9">
    <name type="scientific">Falsiroseomonas frigidaquae</name>
    <dbReference type="NCBI Taxonomy" id="487318"/>
    <lineage>
        <taxon>Bacteria</taxon>
        <taxon>Pseudomonadati</taxon>
        <taxon>Pseudomonadota</taxon>
        <taxon>Alphaproteobacteria</taxon>
        <taxon>Acetobacterales</taxon>
        <taxon>Roseomonadaceae</taxon>
        <taxon>Falsiroseomonas</taxon>
    </lineage>
</organism>
<keyword evidence="9" id="KW-1185">Reference proteome</keyword>
<dbReference type="EMBL" id="JAAVTX010000007">
    <property type="protein sequence ID" value="NKE47768.1"/>
    <property type="molecule type" value="Genomic_DNA"/>
</dbReference>
<evidence type="ECO:0000256" key="3">
    <source>
        <dbReference type="ARBA" id="ARBA00022553"/>
    </source>
</evidence>
<accession>A0ABX1F617</accession>
<evidence type="ECO:0000256" key="4">
    <source>
        <dbReference type="ARBA" id="ARBA00022679"/>
    </source>
</evidence>
<dbReference type="SUPFAM" id="SSF47384">
    <property type="entry name" value="Homodimeric domain of signal transducing histidine kinase"/>
    <property type="match status" value="1"/>
</dbReference>
<dbReference type="InterPro" id="IPR005467">
    <property type="entry name" value="His_kinase_dom"/>
</dbReference>
<dbReference type="InterPro" id="IPR003594">
    <property type="entry name" value="HATPase_dom"/>
</dbReference>
<dbReference type="PROSITE" id="PS50109">
    <property type="entry name" value="HIS_KIN"/>
    <property type="match status" value="1"/>
</dbReference>
<dbReference type="InterPro" id="IPR036890">
    <property type="entry name" value="HATPase_C_sf"/>
</dbReference>
<evidence type="ECO:0000256" key="1">
    <source>
        <dbReference type="ARBA" id="ARBA00000085"/>
    </source>
</evidence>
<dbReference type="InterPro" id="IPR050351">
    <property type="entry name" value="BphY/WalK/GraS-like"/>
</dbReference>
<evidence type="ECO:0000259" key="7">
    <source>
        <dbReference type="PROSITE" id="PS50109"/>
    </source>
</evidence>
<dbReference type="EC" id="2.7.13.3" evidence="2"/>
<evidence type="ECO:0000313" key="9">
    <source>
        <dbReference type="Proteomes" id="UP000765160"/>
    </source>
</evidence>
<dbReference type="SUPFAM" id="SSF55874">
    <property type="entry name" value="ATPase domain of HSP90 chaperone/DNA topoisomerase II/histidine kinase"/>
    <property type="match status" value="1"/>
</dbReference>
<keyword evidence="4" id="KW-0808">Transferase</keyword>
<dbReference type="GO" id="GO:0016301">
    <property type="term" value="F:kinase activity"/>
    <property type="evidence" value="ECO:0007669"/>
    <property type="project" value="UniProtKB-KW"/>
</dbReference>
<dbReference type="Gene3D" id="1.10.287.130">
    <property type="match status" value="1"/>
</dbReference>
<dbReference type="InterPro" id="IPR003661">
    <property type="entry name" value="HisK_dim/P_dom"/>
</dbReference>
<dbReference type="SMART" id="SM00387">
    <property type="entry name" value="HATPase_c"/>
    <property type="match status" value="1"/>
</dbReference>
<evidence type="ECO:0000313" key="8">
    <source>
        <dbReference type="EMBL" id="NKE47768.1"/>
    </source>
</evidence>
<evidence type="ECO:0000256" key="2">
    <source>
        <dbReference type="ARBA" id="ARBA00012438"/>
    </source>
</evidence>
<dbReference type="Proteomes" id="UP000765160">
    <property type="component" value="Unassembled WGS sequence"/>
</dbReference>
<feature type="transmembrane region" description="Helical" evidence="6">
    <location>
        <begin position="184"/>
        <end position="204"/>
    </location>
</feature>
<comment type="catalytic activity">
    <reaction evidence="1">
        <text>ATP + protein L-histidine = ADP + protein N-phospho-L-histidine.</text>
        <dbReference type="EC" id="2.7.13.3"/>
    </reaction>
</comment>
<dbReference type="Pfam" id="PF00512">
    <property type="entry name" value="HisKA"/>
    <property type="match status" value="1"/>
</dbReference>
<dbReference type="Pfam" id="PF02518">
    <property type="entry name" value="HATPase_c"/>
    <property type="match status" value="1"/>
</dbReference>